<reference evidence="5" key="1">
    <citation type="journal article" date="2022" name="Plant J.">
        <title>Strategies of tolerance reflected in two North American maple genomes.</title>
        <authorList>
            <person name="McEvoy S.L."/>
            <person name="Sezen U.U."/>
            <person name="Trouern-Trend A."/>
            <person name="McMahon S.M."/>
            <person name="Schaberg P.G."/>
            <person name="Yang J."/>
            <person name="Wegrzyn J.L."/>
            <person name="Swenson N.G."/>
        </authorList>
    </citation>
    <scope>NUCLEOTIDE SEQUENCE</scope>
    <source>
        <strain evidence="5">NS2018</strain>
    </source>
</reference>
<evidence type="ECO:0000256" key="1">
    <source>
        <dbReference type="ARBA" id="ARBA00011021"/>
    </source>
</evidence>
<comment type="caution">
    <text evidence="5">The sequence shown here is derived from an EMBL/GenBank/DDBJ whole genome shotgun (WGS) entry which is preliminary data.</text>
</comment>
<dbReference type="AlphaFoldDB" id="A0AA39U0Z9"/>
<dbReference type="PANTHER" id="PTHR35771">
    <property type="entry name" value="TRANSMEMBRANE PROTEIN-RELATED"/>
    <property type="match status" value="1"/>
</dbReference>
<keyword evidence="2" id="KW-0611">Plant defense</keyword>
<name>A0AA39U0Z9_ACESA</name>
<keyword evidence="4" id="KW-0812">Transmembrane</keyword>
<sequence>MMLDFGEELTIDTLKIPWLIWIQILVLLLLLILLYCFSILSVDLSHNTTSSSSASPSSGPSLLIKRRSQPSQIGGSQSIKGEISTGTIGRRRVEEVLTERESASASASASSTRSSSINYHPCHYFKLARLAFLKCLGLDSESQNSSNSHEQRKE</sequence>
<feature type="region of interest" description="Disordered" evidence="3">
    <location>
        <begin position="48"/>
        <end position="115"/>
    </location>
</feature>
<organism evidence="5 6">
    <name type="scientific">Acer saccharum</name>
    <name type="common">Sugar maple</name>
    <dbReference type="NCBI Taxonomy" id="4024"/>
    <lineage>
        <taxon>Eukaryota</taxon>
        <taxon>Viridiplantae</taxon>
        <taxon>Streptophyta</taxon>
        <taxon>Embryophyta</taxon>
        <taxon>Tracheophyta</taxon>
        <taxon>Spermatophyta</taxon>
        <taxon>Magnoliopsida</taxon>
        <taxon>eudicotyledons</taxon>
        <taxon>Gunneridae</taxon>
        <taxon>Pentapetalae</taxon>
        <taxon>rosids</taxon>
        <taxon>malvids</taxon>
        <taxon>Sapindales</taxon>
        <taxon>Sapindaceae</taxon>
        <taxon>Hippocastanoideae</taxon>
        <taxon>Acereae</taxon>
        <taxon>Acer</taxon>
    </lineage>
</organism>
<protein>
    <submittedName>
        <fullName evidence="5">Uncharacterized protein</fullName>
    </submittedName>
</protein>
<keyword evidence="4" id="KW-0472">Membrane</keyword>
<evidence type="ECO:0000313" key="5">
    <source>
        <dbReference type="EMBL" id="KAK0608850.1"/>
    </source>
</evidence>
<feature type="compositionally biased region" description="Low complexity" evidence="3">
    <location>
        <begin position="103"/>
        <end position="115"/>
    </location>
</feature>
<feature type="transmembrane region" description="Helical" evidence="4">
    <location>
        <begin position="20"/>
        <end position="42"/>
    </location>
</feature>
<dbReference type="InterPro" id="IPR035176">
    <property type="entry name" value="PEP"/>
</dbReference>
<keyword evidence="6" id="KW-1185">Reference proteome</keyword>
<feature type="compositionally biased region" description="Low complexity" evidence="3">
    <location>
        <begin position="69"/>
        <end position="84"/>
    </location>
</feature>
<feature type="compositionally biased region" description="Low complexity" evidence="3">
    <location>
        <begin position="50"/>
        <end position="61"/>
    </location>
</feature>
<dbReference type="Proteomes" id="UP001168877">
    <property type="component" value="Unassembled WGS sequence"/>
</dbReference>
<evidence type="ECO:0000256" key="3">
    <source>
        <dbReference type="SAM" id="MobiDB-lite"/>
    </source>
</evidence>
<feature type="compositionally biased region" description="Basic and acidic residues" evidence="3">
    <location>
        <begin position="91"/>
        <end position="102"/>
    </location>
</feature>
<evidence type="ECO:0000256" key="2">
    <source>
        <dbReference type="ARBA" id="ARBA00022821"/>
    </source>
</evidence>
<comment type="similarity">
    <text evidence="1">Belongs to the brassicaceae elicitor peptide family.</text>
</comment>
<dbReference type="EMBL" id="JAUESC010000001">
    <property type="protein sequence ID" value="KAK0608850.1"/>
    <property type="molecule type" value="Genomic_DNA"/>
</dbReference>
<dbReference type="Pfam" id="PF17232">
    <property type="entry name" value="Pep1_7"/>
    <property type="match status" value="1"/>
</dbReference>
<accession>A0AA39U0Z9</accession>
<gene>
    <name evidence="5" type="ORF">LWI29_036924</name>
</gene>
<reference evidence="5" key="2">
    <citation type="submission" date="2023-06" db="EMBL/GenBank/DDBJ databases">
        <authorList>
            <person name="Swenson N.G."/>
            <person name="Wegrzyn J.L."/>
            <person name="Mcevoy S.L."/>
        </authorList>
    </citation>
    <scope>NUCLEOTIDE SEQUENCE</scope>
    <source>
        <strain evidence="5">NS2018</strain>
        <tissue evidence="5">Leaf</tissue>
    </source>
</reference>
<proteinExistence type="inferred from homology"/>
<evidence type="ECO:0000256" key="4">
    <source>
        <dbReference type="SAM" id="Phobius"/>
    </source>
</evidence>
<keyword evidence="4" id="KW-1133">Transmembrane helix</keyword>
<dbReference type="GO" id="GO:0045087">
    <property type="term" value="P:innate immune response"/>
    <property type="evidence" value="ECO:0007669"/>
    <property type="project" value="InterPro"/>
</dbReference>
<evidence type="ECO:0000313" key="6">
    <source>
        <dbReference type="Proteomes" id="UP001168877"/>
    </source>
</evidence>
<dbReference type="PANTHER" id="PTHR35771:SF3">
    <property type="entry name" value="TRANSMEMBRANE PROTEIN"/>
    <property type="match status" value="1"/>
</dbReference>